<keyword evidence="5" id="KW-1185">Reference proteome</keyword>
<feature type="transmembrane region" description="Helical" evidence="2">
    <location>
        <begin position="490"/>
        <end position="510"/>
    </location>
</feature>
<evidence type="ECO:0000313" key="5">
    <source>
        <dbReference type="Proteomes" id="UP000717696"/>
    </source>
</evidence>
<keyword evidence="2" id="KW-0472">Membrane</keyword>
<evidence type="ECO:0000259" key="3">
    <source>
        <dbReference type="Pfam" id="PF01757"/>
    </source>
</evidence>
<dbReference type="Pfam" id="PF01757">
    <property type="entry name" value="Acyl_transf_3"/>
    <property type="match status" value="1"/>
</dbReference>
<dbReference type="Proteomes" id="UP000717696">
    <property type="component" value="Unassembled WGS sequence"/>
</dbReference>
<feature type="transmembrane region" description="Helical" evidence="2">
    <location>
        <begin position="106"/>
        <end position="126"/>
    </location>
</feature>
<dbReference type="PANTHER" id="PTHR23028:SF134">
    <property type="entry name" value="PUTATIVE (AFU_ORTHOLOGUE AFUA_4G08520)-RELATED"/>
    <property type="match status" value="1"/>
</dbReference>
<keyword evidence="4" id="KW-0808">Transferase</keyword>
<organism evidence="4 5">
    <name type="scientific">Dactylonectria estremocensis</name>
    <dbReference type="NCBI Taxonomy" id="1079267"/>
    <lineage>
        <taxon>Eukaryota</taxon>
        <taxon>Fungi</taxon>
        <taxon>Dikarya</taxon>
        <taxon>Ascomycota</taxon>
        <taxon>Pezizomycotina</taxon>
        <taxon>Sordariomycetes</taxon>
        <taxon>Hypocreomycetidae</taxon>
        <taxon>Hypocreales</taxon>
        <taxon>Nectriaceae</taxon>
        <taxon>Dactylonectria</taxon>
    </lineage>
</organism>
<gene>
    <name evidence="4" type="ORF">B0J13DRAFT_504355</name>
</gene>
<keyword evidence="2" id="KW-1133">Transmembrane helix</keyword>
<sequence>MFSSTAPARRSTEENIGLLDRSSAPNDGTGPYRDEAVPYSSEPGFHSDAHSLIDQGASQLRSMVEYSKSTTWQAALSRFGWFLVPSFLQGRRAREQIRPAKIGPTAYLDGMRGVAALTVFFGHHLLQVFNLDYSWGASGAHYDFFSLPIVRLIYHGPASVSIFFVISGYALSYKPIRLIRARKTEDFYTNMTSMIFRRAIRLYIPTIISTGLIVIMLRIGIYESTRPFSLEHAYFPNLTVPYKRRWISGWLQWCDWASVVFKSLGVFEWDPQKGLNSYDAHLWTIPIEYRCSLYLFLFLVGTAHLKTKWRLWTLAFAVFVTYMKARWDFLLFLYGMAIAEWDHARGAHVSDPALAPNEKKQPRDTNATMKTAIWNSVSLVALFLLSQPEVGQATPGWVTLTAMIPAQWLPVELKARERHWQGIGAGLFVLAVSHSPLWRRAFNSAPIQYLGKISYALYICHGLLTRWIQFGLQWYVYDITGIVGNQFYRGFWIGSVLVFISVIWCADIFWRAVDTPCIKFARWFESKLSLKA</sequence>
<dbReference type="AlphaFoldDB" id="A0A9P9ENH0"/>
<evidence type="ECO:0000313" key="4">
    <source>
        <dbReference type="EMBL" id="KAH7140256.1"/>
    </source>
</evidence>
<feature type="domain" description="Acyltransferase 3" evidence="3">
    <location>
        <begin position="106"/>
        <end position="510"/>
    </location>
</feature>
<accession>A0A9P9ENH0</accession>
<reference evidence="4" key="1">
    <citation type="journal article" date="2021" name="Nat. Commun.">
        <title>Genetic determinants of endophytism in the Arabidopsis root mycobiome.</title>
        <authorList>
            <person name="Mesny F."/>
            <person name="Miyauchi S."/>
            <person name="Thiergart T."/>
            <person name="Pickel B."/>
            <person name="Atanasova L."/>
            <person name="Karlsson M."/>
            <person name="Huettel B."/>
            <person name="Barry K.W."/>
            <person name="Haridas S."/>
            <person name="Chen C."/>
            <person name="Bauer D."/>
            <person name="Andreopoulos W."/>
            <person name="Pangilinan J."/>
            <person name="LaButti K."/>
            <person name="Riley R."/>
            <person name="Lipzen A."/>
            <person name="Clum A."/>
            <person name="Drula E."/>
            <person name="Henrissat B."/>
            <person name="Kohler A."/>
            <person name="Grigoriev I.V."/>
            <person name="Martin F.M."/>
            <person name="Hacquard S."/>
        </authorList>
    </citation>
    <scope>NUCLEOTIDE SEQUENCE</scope>
    <source>
        <strain evidence="4">MPI-CAGE-AT-0021</strain>
    </source>
</reference>
<dbReference type="OrthoDB" id="5819582at2759"/>
<proteinExistence type="predicted"/>
<name>A0A9P9ENH0_9HYPO</name>
<feature type="transmembrane region" description="Helical" evidence="2">
    <location>
        <begin position="200"/>
        <end position="221"/>
    </location>
</feature>
<comment type="caution">
    <text evidence="4">The sequence shown here is derived from an EMBL/GenBank/DDBJ whole genome shotgun (WGS) entry which is preliminary data.</text>
</comment>
<dbReference type="InterPro" id="IPR002656">
    <property type="entry name" value="Acyl_transf_3_dom"/>
</dbReference>
<feature type="transmembrane region" description="Helical" evidence="2">
    <location>
        <begin position="152"/>
        <end position="173"/>
    </location>
</feature>
<dbReference type="InterPro" id="IPR050879">
    <property type="entry name" value="Acyltransferase_3"/>
</dbReference>
<evidence type="ECO:0000256" key="2">
    <source>
        <dbReference type="SAM" id="Phobius"/>
    </source>
</evidence>
<keyword evidence="2" id="KW-0812">Transmembrane</keyword>
<feature type="transmembrane region" description="Helical" evidence="2">
    <location>
        <begin position="280"/>
        <end position="299"/>
    </location>
</feature>
<dbReference type="GO" id="GO:0016747">
    <property type="term" value="F:acyltransferase activity, transferring groups other than amino-acyl groups"/>
    <property type="evidence" value="ECO:0007669"/>
    <property type="project" value="InterPro"/>
</dbReference>
<dbReference type="PANTHER" id="PTHR23028">
    <property type="entry name" value="ACETYLTRANSFERASE"/>
    <property type="match status" value="1"/>
</dbReference>
<feature type="transmembrane region" description="Helical" evidence="2">
    <location>
        <begin position="449"/>
        <end position="470"/>
    </location>
</feature>
<dbReference type="EMBL" id="JAGMUU010000013">
    <property type="protein sequence ID" value="KAH7140256.1"/>
    <property type="molecule type" value="Genomic_DNA"/>
</dbReference>
<keyword evidence="4" id="KW-0012">Acyltransferase</keyword>
<protein>
    <submittedName>
        <fullName evidence="4">Acyltransferase family-domain-containing protein</fullName>
    </submittedName>
</protein>
<evidence type="ECO:0000256" key="1">
    <source>
        <dbReference type="SAM" id="MobiDB-lite"/>
    </source>
</evidence>
<feature type="region of interest" description="Disordered" evidence="1">
    <location>
        <begin position="1"/>
        <end position="40"/>
    </location>
</feature>